<dbReference type="EMBL" id="FOTF01000008">
    <property type="protein sequence ID" value="SFL12315.1"/>
    <property type="molecule type" value="Genomic_DNA"/>
</dbReference>
<evidence type="ECO:0000313" key="2">
    <source>
        <dbReference type="EMBL" id="SFL12315.1"/>
    </source>
</evidence>
<evidence type="ECO:0000256" key="1">
    <source>
        <dbReference type="SAM" id="SignalP"/>
    </source>
</evidence>
<feature type="chain" id="PRO_5011436034" evidence="1">
    <location>
        <begin position="21"/>
        <end position="216"/>
    </location>
</feature>
<feature type="signal peptide" evidence="1">
    <location>
        <begin position="1"/>
        <end position="20"/>
    </location>
</feature>
<organism evidence="2 3">
    <name type="scientific">Loktanella salsilacus</name>
    <dbReference type="NCBI Taxonomy" id="195913"/>
    <lineage>
        <taxon>Bacteria</taxon>
        <taxon>Pseudomonadati</taxon>
        <taxon>Pseudomonadota</taxon>
        <taxon>Alphaproteobacteria</taxon>
        <taxon>Rhodobacterales</taxon>
        <taxon>Roseobacteraceae</taxon>
        <taxon>Loktanella</taxon>
    </lineage>
</organism>
<keyword evidence="1" id="KW-0732">Signal</keyword>
<keyword evidence="3" id="KW-1185">Reference proteome</keyword>
<sequence length="216" mass="22509">MTRLPLIAALSILLAGPALAQDQSFALMLGNRQLGTLSFDGSGANTHLLSRLDNTPLSVADGTFEATSRASGNTVEYLGQNRGSKNRDIMITRQGAAVGAVSVSPADEMTELSDVAKVPAGTLTTAEVFGVLANGKTCPNPLTMYDGRRVVQLATTAMDTSGDTVTCQMSYRVTAGKGHLSPFNFKSLAMTAIYTTGALSQVTVSAGGFDVNLVRQ</sequence>
<dbReference type="Proteomes" id="UP000199550">
    <property type="component" value="Unassembled WGS sequence"/>
</dbReference>
<gene>
    <name evidence="2" type="ORF">SAMN04488004_10878</name>
</gene>
<dbReference type="STRING" id="195913.SAMN04488004_10878"/>
<reference evidence="3" key="1">
    <citation type="submission" date="2016-10" db="EMBL/GenBank/DDBJ databases">
        <authorList>
            <person name="Varghese N."/>
            <person name="Submissions S."/>
        </authorList>
    </citation>
    <scope>NUCLEOTIDE SEQUENCE [LARGE SCALE GENOMIC DNA]</scope>
    <source>
        <strain evidence="3">DSM 16199</strain>
    </source>
</reference>
<dbReference type="AlphaFoldDB" id="A0A1I4F2V2"/>
<dbReference type="RefSeq" id="WP_090188518.1">
    <property type="nucleotide sequence ID" value="NZ_FOTF01000008.1"/>
</dbReference>
<accession>A0A1I4F2V2</accession>
<evidence type="ECO:0000313" key="3">
    <source>
        <dbReference type="Proteomes" id="UP000199550"/>
    </source>
</evidence>
<dbReference type="OrthoDB" id="7723416at2"/>
<proteinExistence type="predicted"/>
<protein>
    <submittedName>
        <fullName evidence="2">Uncharacterized protein</fullName>
    </submittedName>
</protein>
<name>A0A1I4F2V2_9RHOB</name>